<sequence length="66" mass="7559">MSGFQVRSEVEELLIRDDERLRMLSWEFDSRHQKSNGNQSGTSPLSDGFRAFPKPFDAVKATELTI</sequence>
<feature type="compositionally biased region" description="Polar residues" evidence="1">
    <location>
        <begin position="35"/>
        <end position="45"/>
    </location>
</feature>
<name>A0ABR1BC28_POLSC</name>
<comment type="caution">
    <text evidence="2">The sequence shown here is derived from an EMBL/GenBank/DDBJ whole genome shotgun (WGS) entry which is preliminary data.</text>
</comment>
<organism evidence="2 3">
    <name type="scientific">Polyplax serrata</name>
    <name type="common">Common mouse louse</name>
    <dbReference type="NCBI Taxonomy" id="468196"/>
    <lineage>
        <taxon>Eukaryota</taxon>
        <taxon>Metazoa</taxon>
        <taxon>Ecdysozoa</taxon>
        <taxon>Arthropoda</taxon>
        <taxon>Hexapoda</taxon>
        <taxon>Insecta</taxon>
        <taxon>Pterygota</taxon>
        <taxon>Neoptera</taxon>
        <taxon>Paraneoptera</taxon>
        <taxon>Psocodea</taxon>
        <taxon>Troctomorpha</taxon>
        <taxon>Phthiraptera</taxon>
        <taxon>Anoplura</taxon>
        <taxon>Polyplacidae</taxon>
        <taxon>Polyplax</taxon>
    </lineage>
</organism>
<accession>A0ABR1BC28</accession>
<keyword evidence="3" id="KW-1185">Reference proteome</keyword>
<feature type="region of interest" description="Disordered" evidence="1">
    <location>
        <begin position="31"/>
        <end position="52"/>
    </location>
</feature>
<reference evidence="2 3" key="1">
    <citation type="submission" date="2023-09" db="EMBL/GenBank/DDBJ databases">
        <title>Genomes of two closely related lineages of the louse Polyplax serrata with different host specificities.</title>
        <authorList>
            <person name="Martinu J."/>
            <person name="Tarabai H."/>
            <person name="Stefka J."/>
            <person name="Hypsa V."/>
        </authorList>
    </citation>
    <scope>NUCLEOTIDE SEQUENCE [LARGE SCALE GENOMIC DNA]</scope>
    <source>
        <strain evidence="2">98ZLc_SE</strain>
    </source>
</reference>
<evidence type="ECO:0000313" key="2">
    <source>
        <dbReference type="EMBL" id="KAK6637919.1"/>
    </source>
</evidence>
<gene>
    <name evidence="2" type="ORF">RUM44_008341</name>
</gene>
<evidence type="ECO:0000256" key="1">
    <source>
        <dbReference type="SAM" id="MobiDB-lite"/>
    </source>
</evidence>
<proteinExistence type="predicted"/>
<dbReference type="EMBL" id="JAWJWF010000002">
    <property type="protein sequence ID" value="KAK6637919.1"/>
    <property type="molecule type" value="Genomic_DNA"/>
</dbReference>
<dbReference type="Proteomes" id="UP001359485">
    <property type="component" value="Unassembled WGS sequence"/>
</dbReference>
<protein>
    <submittedName>
        <fullName evidence="2">Uncharacterized protein</fullName>
    </submittedName>
</protein>
<evidence type="ECO:0000313" key="3">
    <source>
        <dbReference type="Proteomes" id="UP001359485"/>
    </source>
</evidence>